<dbReference type="OMA" id="WVTIQLP"/>
<feature type="transmembrane region" description="Helical" evidence="11">
    <location>
        <begin position="188"/>
        <end position="209"/>
    </location>
</feature>
<evidence type="ECO:0000256" key="10">
    <source>
        <dbReference type="ARBA" id="ARBA00023224"/>
    </source>
</evidence>
<dbReference type="RefSeq" id="NP_001240423.2">
    <property type="nucleotide sequence ID" value="NM_001253494.2"/>
</dbReference>
<comment type="similarity">
    <text evidence="2 11">Belongs to the G-protein coupled receptor 1 family.</text>
</comment>
<keyword evidence="7 11" id="KW-0297">G-protein coupled receptor</keyword>
<evidence type="ECO:0000313" key="15">
    <source>
        <dbReference type="Proteomes" id="UP000002279"/>
    </source>
</evidence>
<reference evidence="14" key="3">
    <citation type="submission" date="2025-09" db="UniProtKB">
        <authorList>
            <consortium name="Ensembl"/>
        </authorList>
    </citation>
    <scope>IDENTIFICATION</scope>
    <source>
        <strain evidence="14">Glennie</strain>
    </source>
</reference>
<dbReference type="AlphaFoldDB" id="F6TNI7"/>
<accession>F6TNI7</accession>
<dbReference type="HOGENOM" id="CLU_058641_4_0_1"/>
<dbReference type="GO" id="GO:0016503">
    <property type="term" value="F:pheromone receptor activity"/>
    <property type="evidence" value="ECO:0007669"/>
    <property type="project" value="InterPro"/>
</dbReference>
<dbReference type="SUPFAM" id="SSF81321">
    <property type="entry name" value="Family A G protein-coupled receptor-like"/>
    <property type="match status" value="1"/>
</dbReference>
<evidence type="ECO:0000256" key="9">
    <source>
        <dbReference type="ARBA" id="ARBA00023170"/>
    </source>
</evidence>
<evidence type="ECO:0000256" key="5">
    <source>
        <dbReference type="ARBA" id="ARBA00022692"/>
    </source>
</evidence>
<dbReference type="GO" id="GO:0005550">
    <property type="term" value="F:pheromone binding"/>
    <property type="evidence" value="ECO:0000318"/>
    <property type="project" value="GO_Central"/>
</dbReference>
<feature type="transmembrane region" description="Helical" evidence="11">
    <location>
        <begin position="6"/>
        <end position="33"/>
    </location>
</feature>
<dbReference type="GO" id="GO:0007606">
    <property type="term" value="P:sensory perception of chemical stimulus"/>
    <property type="evidence" value="ECO:0007669"/>
    <property type="project" value="UniProtKB-ARBA"/>
</dbReference>
<keyword evidence="8 11" id="KW-0472">Membrane</keyword>
<dbReference type="GeneTree" id="ENSGT01030000234553"/>
<dbReference type="GeneID" id="100090928"/>
<dbReference type="PANTHER" id="PTHR24062">
    <property type="entry name" value="VOMERONASAL TYPE-1 RECEPTOR"/>
    <property type="match status" value="1"/>
</dbReference>
<feature type="transmembrane region" description="Helical" evidence="11">
    <location>
        <begin position="124"/>
        <end position="142"/>
    </location>
</feature>
<reference evidence="14 15" key="1">
    <citation type="journal article" date="2008" name="Nature">
        <title>Genome analysis of the platypus reveals unique signatures of evolution.</title>
        <authorList>
            <person name="Warren W.C."/>
            <person name="Hillier L.W."/>
            <person name="Marshall Graves J.A."/>
            <person name="Birney E."/>
            <person name="Ponting C.P."/>
            <person name="Grutzner F."/>
            <person name="Belov K."/>
            <person name="Miller W."/>
            <person name="Clarke L."/>
            <person name="Chinwalla A.T."/>
            <person name="Yang S.P."/>
            <person name="Heger A."/>
            <person name="Locke D.P."/>
            <person name="Miethke P."/>
            <person name="Waters P.D."/>
            <person name="Veyrunes F."/>
            <person name="Fulton L."/>
            <person name="Fulton B."/>
            <person name="Graves T."/>
            <person name="Wallis J."/>
            <person name="Puente X.S."/>
            <person name="Lopez-Otin C."/>
            <person name="Ordonez G.R."/>
            <person name="Eichler E.E."/>
            <person name="Chen L."/>
            <person name="Cheng Z."/>
            <person name="Deakin J.E."/>
            <person name="Alsop A."/>
            <person name="Thompson K."/>
            <person name="Kirby P."/>
            <person name="Papenfuss A.T."/>
            <person name="Wakefield M.J."/>
            <person name="Olender T."/>
            <person name="Lancet D."/>
            <person name="Huttley G.A."/>
            <person name="Smit A.F."/>
            <person name="Pask A."/>
            <person name="Temple-Smith P."/>
            <person name="Batzer M.A."/>
            <person name="Walker J.A."/>
            <person name="Konkel M.K."/>
            <person name="Harris R.S."/>
            <person name="Whittington C.M."/>
            <person name="Wong E.S."/>
            <person name="Gemmell N.J."/>
            <person name="Buschiazzo E."/>
            <person name="Vargas Jentzsch I.M."/>
            <person name="Merkel A."/>
            <person name="Schmitz J."/>
            <person name="Zemann A."/>
            <person name="Churakov G."/>
            <person name="Kriegs J.O."/>
            <person name="Brosius J."/>
            <person name="Murchison E.P."/>
            <person name="Sachidanandam R."/>
            <person name="Smith C."/>
            <person name="Hannon G.J."/>
            <person name="Tsend-Ayush E."/>
            <person name="McMillan D."/>
            <person name="Attenborough R."/>
            <person name="Rens W."/>
            <person name="Ferguson-Smith M."/>
            <person name="Lefevre C.M."/>
            <person name="Sharp J.A."/>
            <person name="Nicholas K.R."/>
            <person name="Ray D.A."/>
            <person name="Kube M."/>
            <person name="Reinhardt R."/>
            <person name="Pringle T.H."/>
            <person name="Taylor J."/>
            <person name="Jones R.C."/>
            <person name="Nixon B."/>
            <person name="Dacheux J.L."/>
            <person name="Niwa H."/>
            <person name="Sekita Y."/>
            <person name="Huang X."/>
            <person name="Stark A."/>
            <person name="Kheradpour P."/>
            <person name="Kellis M."/>
            <person name="Flicek P."/>
            <person name="Chen Y."/>
            <person name="Webber C."/>
            <person name="Hardison R."/>
            <person name="Nelson J."/>
            <person name="Hallsworth-Pepin K."/>
            <person name="Delehaunty K."/>
            <person name="Markovic C."/>
            <person name="Minx P."/>
            <person name="Feng Y."/>
            <person name="Kremitzki C."/>
            <person name="Mitreva M."/>
            <person name="Glasscock J."/>
            <person name="Wylie T."/>
            <person name="Wohldmann P."/>
            <person name="Thiru P."/>
            <person name="Nhan M.N."/>
            <person name="Pohl C.S."/>
            <person name="Smith S.M."/>
            <person name="Hou S."/>
            <person name="Nefedov M."/>
            <person name="de Jong P.J."/>
            <person name="Renfree M.B."/>
            <person name="Mardis E.R."/>
            <person name="Wilson R.K."/>
        </authorList>
    </citation>
    <scope>NUCLEOTIDE SEQUENCE [LARGE SCALE GENOMIC DNA]</scope>
    <source>
        <strain evidence="14 15">Glennie</strain>
    </source>
</reference>
<evidence type="ECO:0000256" key="8">
    <source>
        <dbReference type="ARBA" id="ARBA00023136"/>
    </source>
</evidence>
<proteinExistence type="inferred from homology"/>
<dbReference type="OrthoDB" id="9606139at2759"/>
<dbReference type="Pfam" id="PF03402">
    <property type="entry name" value="V1R"/>
    <property type="match status" value="1"/>
</dbReference>
<dbReference type="InterPro" id="IPR004072">
    <property type="entry name" value="Vmron_rcpt_1"/>
</dbReference>
<keyword evidence="5 11" id="KW-0812">Transmembrane</keyword>
<feature type="transmembrane region" description="Helical" evidence="11">
    <location>
        <begin position="230"/>
        <end position="246"/>
    </location>
</feature>
<evidence type="ECO:0000256" key="4">
    <source>
        <dbReference type="ARBA" id="ARBA00022507"/>
    </source>
</evidence>
<dbReference type="Proteomes" id="UP000002279">
    <property type="component" value="Chromosome X3"/>
</dbReference>
<dbReference type="eggNOG" id="ENOG502RZ5R">
    <property type="taxonomic scope" value="Eukaryota"/>
</dbReference>
<evidence type="ECO:0000256" key="6">
    <source>
        <dbReference type="ARBA" id="ARBA00022989"/>
    </source>
</evidence>
<dbReference type="PRINTS" id="PR01534">
    <property type="entry name" value="VOMERONASL1R"/>
</dbReference>
<comment type="subcellular location">
    <subcellularLocation>
        <location evidence="1 11">Cell membrane</location>
        <topology evidence="1 11">Multi-pass membrane protein</topology>
    </subcellularLocation>
</comment>
<evidence type="ECO:0000259" key="13">
    <source>
        <dbReference type="PROSITE" id="PS50262"/>
    </source>
</evidence>
<protein>
    <recommendedName>
        <fullName evidence="11">Vomeronasal type-1 receptor</fullName>
    </recommendedName>
</protein>
<keyword evidence="9 11" id="KW-0675">Receptor</keyword>
<keyword evidence="6 11" id="KW-1133">Transmembrane helix</keyword>
<evidence type="ECO:0000256" key="7">
    <source>
        <dbReference type="ARBA" id="ARBA00023040"/>
    </source>
</evidence>
<evidence type="ECO:0000256" key="11">
    <source>
        <dbReference type="RuleBase" id="RU364061"/>
    </source>
</evidence>
<evidence type="ECO:0000256" key="2">
    <source>
        <dbReference type="ARBA" id="ARBA00010663"/>
    </source>
</evidence>
<feature type="transmembrane region" description="Helical" evidence="11">
    <location>
        <begin position="83"/>
        <end position="104"/>
    </location>
</feature>
<feature type="transmembrane region" description="Helical" evidence="11">
    <location>
        <begin position="45"/>
        <end position="63"/>
    </location>
</feature>
<dbReference type="InterPro" id="IPR017452">
    <property type="entry name" value="GPCR_Rhodpsn_7TM"/>
</dbReference>
<dbReference type="Gene3D" id="1.20.1070.10">
    <property type="entry name" value="Rhodopsin 7-helix transmembrane proteins"/>
    <property type="match status" value="1"/>
</dbReference>
<keyword evidence="3 11" id="KW-1003">Cell membrane</keyword>
<evidence type="ECO:0000313" key="14">
    <source>
        <dbReference type="Ensembl" id="ENSOANP00000003551.2"/>
    </source>
</evidence>
<dbReference type="Ensembl" id="ENSOANT00000003552.2">
    <property type="protein sequence ID" value="ENSOANP00000003551.2"/>
    <property type="gene ID" value="ENSOANG00000002240.3"/>
</dbReference>
<dbReference type="PROSITE" id="PS50262">
    <property type="entry name" value="G_PROTEIN_RECEP_F1_2"/>
    <property type="match status" value="1"/>
</dbReference>
<dbReference type="CTD" id="100090928"/>
<dbReference type="GO" id="GO:0019236">
    <property type="term" value="P:response to pheromone"/>
    <property type="evidence" value="ECO:0007669"/>
    <property type="project" value="UniProtKB-KW"/>
</dbReference>
<keyword evidence="4 11" id="KW-0589">Pheromone response</keyword>
<evidence type="ECO:0000256" key="3">
    <source>
        <dbReference type="ARBA" id="ARBA00022475"/>
    </source>
</evidence>
<dbReference type="KEGG" id="oaa:100090928"/>
<organism evidence="14 15">
    <name type="scientific">Ornithorhynchus anatinus</name>
    <name type="common">Duckbill platypus</name>
    <dbReference type="NCBI Taxonomy" id="9258"/>
    <lineage>
        <taxon>Eukaryota</taxon>
        <taxon>Metazoa</taxon>
        <taxon>Chordata</taxon>
        <taxon>Craniata</taxon>
        <taxon>Vertebrata</taxon>
        <taxon>Euteleostomi</taxon>
        <taxon>Mammalia</taxon>
        <taxon>Monotremata</taxon>
        <taxon>Ornithorhynchidae</taxon>
        <taxon>Ornithorhynchus</taxon>
    </lineage>
</organism>
<name>F6TNI7_ORNAN</name>
<gene>
    <name evidence="14" type="primary">ORNANAV1R3102</name>
</gene>
<reference evidence="14" key="2">
    <citation type="submission" date="2025-08" db="UniProtKB">
        <authorList>
            <consortium name="Ensembl"/>
        </authorList>
    </citation>
    <scope>IDENTIFICATION</scope>
    <source>
        <strain evidence="14">Glennie</strain>
    </source>
</reference>
<feature type="domain" description="G-protein coupled receptors family 1 profile" evidence="13">
    <location>
        <begin position="24"/>
        <end position="284"/>
    </location>
</feature>
<dbReference type="GO" id="GO:0005886">
    <property type="term" value="C:plasma membrane"/>
    <property type="evidence" value="ECO:0000318"/>
    <property type="project" value="GO_Central"/>
</dbReference>
<keyword evidence="15" id="KW-1185">Reference proteome</keyword>
<dbReference type="InParanoid" id="F6TNI7"/>
<evidence type="ECO:0000256" key="1">
    <source>
        <dbReference type="ARBA" id="ARBA00004651"/>
    </source>
</evidence>
<feature type="region of interest" description="Disordered" evidence="12">
    <location>
        <begin position="303"/>
        <end position="324"/>
    </location>
</feature>
<evidence type="ECO:0000256" key="12">
    <source>
        <dbReference type="SAM" id="MobiDB-lite"/>
    </source>
</evidence>
<dbReference type="FunFam" id="1.20.1070.10:FF:000081">
    <property type="entry name" value="Vomeronasal type-1 receptor"/>
    <property type="match status" value="1"/>
</dbReference>
<sequence>MNAREISLGIAIVLQFGIGVSQNGFLFLFYTLTFASGHKFSSADAILAHLALANTMVLLALGVPETLSAWGRRNFLDDVGCKILVYLYRVARGLAICTTCLLSVFQAVTLSPGTSRWARIKARLPGYVFPSCLLSWALSLLLDFDTLLYVKGPGNNDSARLLLDLKYCTEVIAETTLVISILVSLRDVFFVGLMSVASGYVVFVLHGHHRRVRRLRAPGRSPGATPEVRAAKRVVALAALYVLLYGRQTITMSVLVNLSEKSPLLVNGHLVFSLTFSAVSPFLMIHSDRRIGTFWKRGSAASHVDPSRRSGEAACLPNVSPSRKRGPDVPIWVMPSVYSWGWVTIQLPL</sequence>
<keyword evidence="10 11" id="KW-0807">Transducer</keyword>
<feature type="transmembrane region" description="Helical" evidence="11">
    <location>
        <begin position="266"/>
        <end position="285"/>
    </location>
</feature>